<evidence type="ECO:0000313" key="4">
    <source>
        <dbReference type="Proteomes" id="UP000548632"/>
    </source>
</evidence>
<organism evidence="3 4">
    <name type="scientific">Thiospirillum jenense</name>
    <dbReference type="NCBI Taxonomy" id="1653858"/>
    <lineage>
        <taxon>Bacteria</taxon>
        <taxon>Pseudomonadati</taxon>
        <taxon>Pseudomonadota</taxon>
        <taxon>Gammaproteobacteria</taxon>
        <taxon>Chromatiales</taxon>
        <taxon>Chromatiaceae</taxon>
        <taxon>Thiospirillum</taxon>
    </lineage>
</organism>
<sequence>MYLFFKQLLLPPANILVLLLIGLLWSRSLRIQRFIMWTATFSLGALSLPVVSALLMAGLEPYPALKATDLIHTPAKAIVVLSADQITNAPEFGQPVVGKLTLQRLRYAAWLYRQTHLPIIVSGGSCANDTHSLAQLMAHSLREEFGVPVMAMEEQSVNTRENAQFTADWLTAHHIKTILLVTHAWHLPRAVAAFERVGIEVIPAPTGFAYDKNSQFKWDDVLPTAQALLMSYYALHEYSGQLWYTVYARFNSV</sequence>
<keyword evidence="1" id="KW-0472">Membrane</keyword>
<dbReference type="Pfam" id="PF02698">
    <property type="entry name" value="DUF218"/>
    <property type="match status" value="1"/>
</dbReference>
<dbReference type="GO" id="GO:0043164">
    <property type="term" value="P:Gram-negative-bacterium-type cell wall biogenesis"/>
    <property type="evidence" value="ECO:0007669"/>
    <property type="project" value="TreeGrafter"/>
</dbReference>
<keyword evidence="1" id="KW-1133">Transmembrane helix</keyword>
<feature type="transmembrane region" description="Helical" evidence="1">
    <location>
        <begin position="6"/>
        <end position="25"/>
    </location>
</feature>
<name>A0A839HPJ0_9GAMM</name>
<dbReference type="InterPro" id="IPR051599">
    <property type="entry name" value="Cell_Envelope_Assoc"/>
</dbReference>
<gene>
    <name evidence="3" type="ORF">HUK38_12995</name>
</gene>
<dbReference type="InterPro" id="IPR003848">
    <property type="entry name" value="DUF218"/>
</dbReference>
<protein>
    <submittedName>
        <fullName evidence="3">YdcF family protein</fullName>
    </submittedName>
</protein>
<keyword evidence="4" id="KW-1185">Reference proteome</keyword>
<evidence type="ECO:0000259" key="2">
    <source>
        <dbReference type="Pfam" id="PF02698"/>
    </source>
</evidence>
<comment type="caution">
    <text evidence="3">The sequence shown here is derived from an EMBL/GenBank/DDBJ whole genome shotgun (WGS) entry which is preliminary data.</text>
</comment>
<dbReference type="GO" id="GO:0005886">
    <property type="term" value="C:plasma membrane"/>
    <property type="evidence" value="ECO:0007669"/>
    <property type="project" value="TreeGrafter"/>
</dbReference>
<proteinExistence type="predicted"/>
<dbReference type="Gene3D" id="3.40.50.620">
    <property type="entry name" value="HUPs"/>
    <property type="match status" value="1"/>
</dbReference>
<feature type="transmembrane region" description="Helical" evidence="1">
    <location>
        <begin position="37"/>
        <end position="59"/>
    </location>
</feature>
<evidence type="ECO:0000256" key="1">
    <source>
        <dbReference type="SAM" id="Phobius"/>
    </source>
</evidence>
<dbReference type="AlphaFoldDB" id="A0A839HPJ0"/>
<dbReference type="GO" id="GO:0000270">
    <property type="term" value="P:peptidoglycan metabolic process"/>
    <property type="evidence" value="ECO:0007669"/>
    <property type="project" value="TreeGrafter"/>
</dbReference>
<reference evidence="3 4" key="1">
    <citation type="journal article" date="2020" name="Arch. Microbiol.">
        <title>The genome sequence of the giant phototrophic gammaproteobacterium Thiospirillum jenense gives insight into its physiological properties and phylogenetic relationships.</title>
        <authorList>
            <person name="Imhoff J.F."/>
            <person name="Meyer T.E."/>
            <person name="Kyndt J.A."/>
        </authorList>
    </citation>
    <scope>NUCLEOTIDE SEQUENCE [LARGE SCALE GENOMIC DNA]</scope>
    <source>
        <strain evidence="3 4">DSM 216</strain>
    </source>
</reference>
<dbReference type="Proteomes" id="UP000548632">
    <property type="component" value="Unassembled WGS sequence"/>
</dbReference>
<dbReference type="InterPro" id="IPR014729">
    <property type="entry name" value="Rossmann-like_a/b/a_fold"/>
</dbReference>
<dbReference type="RefSeq" id="WP_238787654.1">
    <property type="nucleotide sequence ID" value="NZ_JABVCQ010000037.1"/>
</dbReference>
<feature type="domain" description="DUF218" evidence="2">
    <location>
        <begin position="77"/>
        <end position="240"/>
    </location>
</feature>
<dbReference type="EMBL" id="JABVCQ010000037">
    <property type="protein sequence ID" value="MBB1127132.1"/>
    <property type="molecule type" value="Genomic_DNA"/>
</dbReference>
<evidence type="ECO:0000313" key="3">
    <source>
        <dbReference type="EMBL" id="MBB1127132.1"/>
    </source>
</evidence>
<dbReference type="CDD" id="cd06259">
    <property type="entry name" value="YdcF-like"/>
    <property type="match status" value="1"/>
</dbReference>
<accession>A0A839HPJ0</accession>
<keyword evidence="1" id="KW-0812">Transmembrane</keyword>
<dbReference type="PANTHER" id="PTHR30336">
    <property type="entry name" value="INNER MEMBRANE PROTEIN, PROBABLE PERMEASE"/>
    <property type="match status" value="1"/>
</dbReference>
<dbReference type="PANTHER" id="PTHR30336:SF4">
    <property type="entry name" value="ENVELOPE BIOGENESIS FACTOR ELYC"/>
    <property type="match status" value="1"/>
</dbReference>